<dbReference type="GO" id="GO:0008410">
    <property type="term" value="F:CoA-transferase activity"/>
    <property type="evidence" value="ECO:0007669"/>
    <property type="project" value="TreeGrafter"/>
</dbReference>
<dbReference type="Gene3D" id="3.30.1540.10">
    <property type="entry name" value="formyl-coa transferase, domain 3"/>
    <property type="match status" value="1"/>
</dbReference>
<dbReference type="InterPro" id="IPR023606">
    <property type="entry name" value="CoA-Trfase_III_dom_1_sf"/>
</dbReference>
<dbReference type="AlphaFoldDB" id="A0A7C9R7X2"/>
<name>A0A7C9R7X2_9HYPH</name>
<protein>
    <submittedName>
        <fullName evidence="2">CoA transferase</fullName>
    </submittedName>
</protein>
<comment type="caution">
    <text evidence="2">The sequence shown here is derived from an EMBL/GenBank/DDBJ whole genome shotgun (WGS) entry which is preliminary data.</text>
</comment>
<dbReference type="SUPFAM" id="SSF89796">
    <property type="entry name" value="CoA-transferase family III (CaiB/BaiF)"/>
    <property type="match status" value="1"/>
</dbReference>
<dbReference type="Gene3D" id="3.40.50.10540">
    <property type="entry name" value="Crotonobetainyl-coa:carnitine coa-transferase, domain 1"/>
    <property type="match status" value="1"/>
</dbReference>
<keyword evidence="1 2" id="KW-0808">Transferase</keyword>
<dbReference type="InterPro" id="IPR003673">
    <property type="entry name" value="CoA-Trfase_fam_III"/>
</dbReference>
<keyword evidence="3" id="KW-1185">Reference proteome</keyword>
<dbReference type="InterPro" id="IPR050483">
    <property type="entry name" value="CoA-transferase_III_domain"/>
</dbReference>
<evidence type="ECO:0000256" key="1">
    <source>
        <dbReference type="ARBA" id="ARBA00022679"/>
    </source>
</evidence>
<evidence type="ECO:0000313" key="3">
    <source>
        <dbReference type="Proteomes" id="UP000481252"/>
    </source>
</evidence>
<gene>
    <name evidence="2" type="ORF">G6N74_11615</name>
</gene>
<organism evidence="2 3">
    <name type="scientific">Mesorhizobium zhangyense</name>
    <dbReference type="NCBI Taxonomy" id="1776730"/>
    <lineage>
        <taxon>Bacteria</taxon>
        <taxon>Pseudomonadati</taxon>
        <taxon>Pseudomonadota</taxon>
        <taxon>Alphaproteobacteria</taxon>
        <taxon>Hyphomicrobiales</taxon>
        <taxon>Phyllobacteriaceae</taxon>
        <taxon>Mesorhizobium</taxon>
    </lineage>
</organism>
<dbReference type="EMBL" id="JAAKZG010000004">
    <property type="protein sequence ID" value="NGN41718.1"/>
    <property type="molecule type" value="Genomic_DNA"/>
</dbReference>
<dbReference type="RefSeq" id="WP_165117404.1">
    <property type="nucleotide sequence ID" value="NZ_JAAKZG010000004.1"/>
</dbReference>
<dbReference type="Proteomes" id="UP000481252">
    <property type="component" value="Unassembled WGS sequence"/>
</dbReference>
<accession>A0A7C9R7X2</accession>
<sequence length="407" mass="43212">MAGFVKGALAGLKVVDLTQMLAGPYCTMLLADQGADVIKIEPIDGDPTRQFGPFRADDEAHHFGAYFQSTNRNKKSVALDLKSEEGKALFRRLAADADIVVENFRAGVMDRLGIGYESLAAENPRLVYAAIRGFGDPRTGASPYTDRPAFDVVAQAMGGAMGITGPDSATPMKIGPGVGDIFPATLAAFGIMAAVHHARQSGQGQFVDVAMYDGVLAMCERIVYQYSYTGKSPVPEGNQHPILCPFGTFPAKDGQVTVGCPRDSFWRELVAIIGRPELATDPRFLTNNDRLAHSTETVAIVEEWTRNHTKAEISTALDGKVPFGPVNTAADIYADPHVLARGMLAEVEHPGSATPVTIASTPIRMTATPGGVARRAPLTGEDTDAMLSGLGLGSAEIADLRARKVVA</sequence>
<reference evidence="2 3" key="1">
    <citation type="submission" date="2020-02" db="EMBL/GenBank/DDBJ databases">
        <title>Genome sequence of the type strain CGMCC 1.15528 of Mesorhizobium zhangyense.</title>
        <authorList>
            <person name="Gao J."/>
            <person name="Sun J."/>
        </authorList>
    </citation>
    <scope>NUCLEOTIDE SEQUENCE [LARGE SCALE GENOMIC DNA]</scope>
    <source>
        <strain evidence="2 3">CGMCC 1.15528</strain>
    </source>
</reference>
<dbReference type="Pfam" id="PF02515">
    <property type="entry name" value="CoA_transf_3"/>
    <property type="match status" value="1"/>
</dbReference>
<dbReference type="PANTHER" id="PTHR48207:SF3">
    <property type="entry name" value="SUCCINATE--HYDROXYMETHYLGLUTARATE COA-TRANSFERASE"/>
    <property type="match status" value="1"/>
</dbReference>
<evidence type="ECO:0000313" key="2">
    <source>
        <dbReference type="EMBL" id="NGN41718.1"/>
    </source>
</evidence>
<dbReference type="InterPro" id="IPR044855">
    <property type="entry name" value="CoA-Trfase_III_dom3_sf"/>
</dbReference>
<dbReference type="PANTHER" id="PTHR48207">
    <property type="entry name" value="SUCCINATE--HYDROXYMETHYLGLUTARATE COA-TRANSFERASE"/>
    <property type="match status" value="1"/>
</dbReference>
<proteinExistence type="predicted"/>